<dbReference type="Gene3D" id="3.40.50.150">
    <property type="entry name" value="Vaccinia Virus protein VP39"/>
    <property type="match status" value="1"/>
</dbReference>
<accession>A0AA97FEF0</accession>
<organism evidence="1 2">
    <name type="scientific">Methanochimaera problematica</name>
    <dbReference type="NCBI Taxonomy" id="2609417"/>
    <lineage>
        <taxon>Archaea</taxon>
        <taxon>Methanobacteriati</taxon>
        <taxon>Methanobacteriota</taxon>
        <taxon>Stenosarchaea group</taxon>
        <taxon>Methanomicrobia</taxon>
        <taxon>Methanomicrobiales</taxon>
        <taxon>Methanomicrobiaceae</taxon>
        <taxon>Methanochimaera</taxon>
    </lineage>
</organism>
<sequence>MSDLLSKGMTCPVCGGNCIKDSAEIINSLETIFLPCKSCGEKIRDKRKPPSEDFSMPCPSCGKRFIDDVLCHCYFIMAEERDISPDMPLMSVGMPLVNPGFAMRRPPHLPAKSLVLLSKYVSLKSAKRIVDEVPEVGGVLKDENMVPGISCGEEGFSFHKNRLLAGCDVRCDVFHAGRQPFLIYKEQSAMHIEFPRGFDPKIMSVRSNIHKYLPDIFVDACSGAGTLGISAALFGVNSVVFNDLWYAAAFWSSVNLFSNRTLLGISEFRLLSDYSSLKENPAGEKIITVACAKSPYGEFKVYQGDLKNLAPYIPKGETLTALDFFEKKNTEFISGAISKWKTNTGGHAFIP</sequence>
<dbReference type="SUPFAM" id="SSF53335">
    <property type="entry name" value="S-adenosyl-L-methionine-dependent methyltransferases"/>
    <property type="match status" value="1"/>
</dbReference>
<dbReference type="InterPro" id="IPR029063">
    <property type="entry name" value="SAM-dependent_MTases_sf"/>
</dbReference>
<evidence type="ECO:0000313" key="2">
    <source>
        <dbReference type="Proteomes" id="UP001301797"/>
    </source>
</evidence>
<keyword evidence="2" id="KW-1185">Reference proteome</keyword>
<dbReference type="Proteomes" id="UP001301797">
    <property type="component" value="Chromosome"/>
</dbReference>
<name>A0AA97FEF0_9EURY</name>
<dbReference type="AlphaFoldDB" id="A0AA97FEF0"/>
<evidence type="ECO:0000313" key="1">
    <source>
        <dbReference type="EMBL" id="WOF17027.1"/>
    </source>
</evidence>
<dbReference type="RefSeq" id="WP_317136479.1">
    <property type="nucleotide sequence ID" value="NZ_CP043875.1"/>
</dbReference>
<evidence type="ECO:0008006" key="3">
    <source>
        <dbReference type="Google" id="ProtNLM"/>
    </source>
</evidence>
<reference evidence="1 2" key="1">
    <citation type="submission" date="2019-09" db="EMBL/GenBank/DDBJ databases">
        <title>The complete genome of Methanoplanus sp. FWC-SCC4.</title>
        <authorList>
            <person name="Chen S.-C."/>
            <person name="Zhou Y.-Z."/>
            <person name="Lai M.-C."/>
        </authorList>
    </citation>
    <scope>NUCLEOTIDE SEQUENCE [LARGE SCALE GENOMIC DNA]</scope>
    <source>
        <strain evidence="1 2">FWC-SCC4</strain>
    </source>
</reference>
<gene>
    <name evidence="1" type="ORF">F1737_10230</name>
</gene>
<dbReference type="KEGG" id="mefw:F1737_10230"/>
<protein>
    <recommendedName>
        <fullName evidence="3">Methyltransferase</fullName>
    </recommendedName>
</protein>
<dbReference type="EMBL" id="CP043875">
    <property type="protein sequence ID" value="WOF17027.1"/>
    <property type="molecule type" value="Genomic_DNA"/>
</dbReference>
<proteinExistence type="predicted"/>
<dbReference type="GeneID" id="85230549"/>